<evidence type="ECO:0000256" key="1">
    <source>
        <dbReference type="SAM" id="Phobius"/>
    </source>
</evidence>
<dbReference type="RefSeq" id="YP_009702199.1">
    <property type="nucleotide sequence ID" value="NC_044940.1"/>
</dbReference>
<dbReference type="EMBL" id="MG432137">
    <property type="protein sequence ID" value="ATV25093.1"/>
    <property type="molecule type" value="Genomic_DNA"/>
</dbReference>
<feature type="transmembrane region" description="Helical" evidence="1">
    <location>
        <begin position="164"/>
        <end position="185"/>
    </location>
</feature>
<evidence type="ECO:0000313" key="2">
    <source>
        <dbReference type="EMBL" id="ATV25093.1"/>
    </source>
</evidence>
<organism evidence="2 3">
    <name type="scientific">Pectobacterium phage PEAT2</name>
    <dbReference type="NCBI Taxonomy" id="2053078"/>
    <lineage>
        <taxon>Viruses</taxon>
        <taxon>Duplodnaviria</taxon>
        <taxon>Heunggongvirae</taxon>
        <taxon>Uroviricota</taxon>
        <taxon>Caudoviricetes</taxon>
        <taxon>Jameshumphriesvirinae</taxon>
        <taxon>Peatvirus</taxon>
        <taxon>Peatvirus peat2</taxon>
    </lineage>
</organism>
<keyword evidence="3" id="KW-1185">Reference proteome</keyword>
<keyword evidence="1" id="KW-1133">Transmembrane helix</keyword>
<reference evidence="2 3" key="1">
    <citation type="submission" date="2017-11" db="EMBL/GenBank/DDBJ databases">
        <title>Complete genome sequence of phytopathogenic Pectobacterium atrosepticum bacteriophage Peat2 includes a CRISPR Cas4 nuclease.</title>
        <authorList>
            <person name="Kalischuk M."/>
            <person name="Hachey J."/>
            <person name="Thomas D."/>
            <person name="Kawchuk L."/>
        </authorList>
    </citation>
    <scope>NUCLEOTIDE SEQUENCE [LARGE SCALE GENOMIC DNA]</scope>
</reference>
<keyword evidence="1" id="KW-0472">Membrane</keyword>
<name>A0A2H4N7C9_9CAUD</name>
<protein>
    <submittedName>
        <fullName evidence="2">Uncharacterized protein</fullName>
    </submittedName>
</protein>
<sequence>MSFGLRRRRHVPSAFSALLVEWIRSSHGVPVESTGSAISSTVAMYPCEKLPSPTGSGSPTNFCSVIMCVAFGTTSASTCCAVVSISGSLRLPCNSSPSKRASCIMRGAAFINSPVAVFKRSNAAVASVVSMFNLYDSSPAVVLRGSAPCASAISSSALPNARSAMWSSFGMVKVIIIWTPVVRILHACKKLRYLRC</sequence>
<proteinExistence type="predicted"/>
<dbReference type="GeneID" id="41901000"/>
<keyword evidence="1" id="KW-0812">Transmembrane</keyword>
<dbReference type="KEGG" id="vg:41901000"/>
<dbReference type="Proteomes" id="UP000241775">
    <property type="component" value="Segment"/>
</dbReference>
<evidence type="ECO:0000313" key="3">
    <source>
        <dbReference type="Proteomes" id="UP000241775"/>
    </source>
</evidence>
<accession>A0A2H4N7C9</accession>